<dbReference type="PANTHER" id="PTHR19248">
    <property type="entry name" value="ATP-BINDING TRANSPORT PROTEIN-RELATED"/>
    <property type="match status" value="1"/>
</dbReference>
<evidence type="ECO:0000313" key="6">
    <source>
        <dbReference type="EMBL" id="CAE0328038.1"/>
    </source>
</evidence>
<dbReference type="InterPro" id="IPR007209">
    <property type="entry name" value="RNaseL-inhib-like_metal-bd_dom"/>
</dbReference>
<dbReference type="InterPro" id="IPR017896">
    <property type="entry name" value="4Fe4S_Fe-S-bd"/>
</dbReference>
<feature type="domain" description="4Fe-4S ferredoxin-type" evidence="5">
    <location>
        <begin position="7"/>
        <end position="40"/>
    </location>
</feature>
<dbReference type="GO" id="GO:0060255">
    <property type="term" value="P:regulation of macromolecule metabolic process"/>
    <property type="evidence" value="ECO:0007669"/>
    <property type="project" value="UniProtKB-ARBA"/>
</dbReference>
<dbReference type="SUPFAM" id="SSF52540">
    <property type="entry name" value="P-loop containing nucleoside triphosphate hydrolases"/>
    <property type="match status" value="2"/>
</dbReference>
<dbReference type="Pfam" id="PF00005">
    <property type="entry name" value="ABC_tran"/>
    <property type="match status" value="2"/>
</dbReference>
<organism evidence="6">
    <name type="scientific">Strombidium inclinatum</name>
    <dbReference type="NCBI Taxonomy" id="197538"/>
    <lineage>
        <taxon>Eukaryota</taxon>
        <taxon>Sar</taxon>
        <taxon>Alveolata</taxon>
        <taxon>Ciliophora</taxon>
        <taxon>Intramacronucleata</taxon>
        <taxon>Spirotrichea</taxon>
        <taxon>Oligotrichia</taxon>
        <taxon>Strombidiidae</taxon>
        <taxon>Strombidium</taxon>
    </lineage>
</organism>
<dbReference type="FunFam" id="3.40.50.300:FF:000152">
    <property type="entry name" value="ATP-binding cassette, sub-family E, member 1"/>
    <property type="match status" value="1"/>
</dbReference>
<dbReference type="Gene3D" id="3.40.50.300">
    <property type="entry name" value="P-loop containing nucleotide triphosphate hydrolases"/>
    <property type="match status" value="2"/>
</dbReference>
<dbReference type="Pfam" id="PF00037">
    <property type="entry name" value="Fer4"/>
    <property type="match status" value="1"/>
</dbReference>
<evidence type="ECO:0000259" key="5">
    <source>
        <dbReference type="PROSITE" id="PS51379"/>
    </source>
</evidence>
<feature type="domain" description="ABC transporter" evidence="4">
    <location>
        <begin position="351"/>
        <end position="573"/>
    </location>
</feature>
<dbReference type="Pfam" id="PF04068">
    <property type="entry name" value="Fer4_RLI"/>
    <property type="match status" value="1"/>
</dbReference>
<keyword evidence="1" id="KW-0547">Nucleotide-binding</keyword>
<keyword evidence="2" id="KW-0067">ATP-binding</keyword>
<feature type="domain" description="4Fe-4S ferredoxin-type" evidence="5">
    <location>
        <begin position="46"/>
        <end position="75"/>
    </location>
</feature>
<dbReference type="InterPro" id="IPR003439">
    <property type="entry name" value="ABC_transporter-like_ATP-bd"/>
</dbReference>
<feature type="domain" description="ABC transporter" evidence="4">
    <location>
        <begin position="70"/>
        <end position="317"/>
    </location>
</feature>
<dbReference type="SMART" id="SM00382">
    <property type="entry name" value="AAA"/>
    <property type="match status" value="2"/>
</dbReference>
<dbReference type="GO" id="GO:0005524">
    <property type="term" value="F:ATP binding"/>
    <property type="evidence" value="ECO:0007669"/>
    <property type="project" value="UniProtKB-KW"/>
</dbReference>
<sequence>MDTDKLRVAIINPDKCKPKKCSLECSKTCPVNKTGKICVDVNKTSKICFISEALCIGCGMCVKRCPHQAIMIINLPKGLENQVTHRYGANSFKLHRLPTPRSGEVLGLVGTNGIGKSTALRVLSGNMKPNLGQFESPPDWKDILKFFRGNELQNFFEKMLKQEMKALIKIQYVDSVAKSKAAKLIVGQRLKAVDKMGLYDHAVEMLDLEVVLKREVGMLSGGELQRFIIAMTAVQKADIYMFDEPSSYLDVKQRLKAARMIRSLLRTEVYVVCVEHDLSILDYLSDFICCLYGSPGAYGVVTMPMSVRQGINIFLAGFIPSENMRFREFELTFKVSESNNENALAGDTDLAKESKVVYRYPRLSKTLGPFKLDVEEGQFKPSEIIMMLGQNGTGKTTLIKILAGILEPDDKEVNMPKLSISYKPQTIAPKFQGTVQELLFTKLKESWSSSIFKTEVLIPLDIDSLLDNEVQTLSGGELQRVAIVLALAKPCDIYLIDEPSAYLDSEQRVIASRVMKRWIVSSKRSAFVVEHDFIMATYLADKVICFEGIPAKESTCTSPESLISGMNKFLKMMEISFRRDPTNYRPRINKHGSQKDQEQKSAGNFFLMDEEKLTKEEEDEEAKFASAAGGKGGKGGKKGGKKDKDN</sequence>
<dbReference type="InterPro" id="IPR013283">
    <property type="entry name" value="RLI1"/>
</dbReference>
<dbReference type="PROSITE" id="PS51379">
    <property type="entry name" value="4FE4S_FER_2"/>
    <property type="match status" value="2"/>
</dbReference>
<dbReference type="InterPro" id="IPR017871">
    <property type="entry name" value="ABC_transporter-like_CS"/>
</dbReference>
<name>A0A7S3IPE1_9SPIT</name>
<dbReference type="InterPro" id="IPR017900">
    <property type="entry name" value="4Fe4S_Fe_S_CS"/>
</dbReference>
<dbReference type="PROSITE" id="PS00211">
    <property type="entry name" value="ABC_TRANSPORTER_1"/>
    <property type="match status" value="2"/>
</dbReference>
<dbReference type="GO" id="GO:0005737">
    <property type="term" value="C:cytoplasm"/>
    <property type="evidence" value="ECO:0007669"/>
    <property type="project" value="UniProtKB-ARBA"/>
</dbReference>
<evidence type="ECO:0000256" key="1">
    <source>
        <dbReference type="ARBA" id="ARBA00022741"/>
    </source>
</evidence>
<dbReference type="PROSITE" id="PS00198">
    <property type="entry name" value="4FE4S_FER_1"/>
    <property type="match status" value="1"/>
</dbReference>
<evidence type="ECO:0000256" key="2">
    <source>
        <dbReference type="ARBA" id="ARBA00022840"/>
    </source>
</evidence>
<dbReference type="GO" id="GO:0006412">
    <property type="term" value="P:translation"/>
    <property type="evidence" value="ECO:0007669"/>
    <property type="project" value="UniProtKB-ARBA"/>
</dbReference>
<dbReference type="PRINTS" id="PR01868">
    <property type="entry name" value="ABCEFAMILY"/>
</dbReference>
<accession>A0A7S3IPE1</accession>
<dbReference type="EMBL" id="HBIH01021739">
    <property type="protein sequence ID" value="CAE0328038.1"/>
    <property type="molecule type" value="Transcribed_RNA"/>
</dbReference>
<feature type="compositionally biased region" description="Basic residues" evidence="3">
    <location>
        <begin position="634"/>
        <end position="646"/>
    </location>
</feature>
<proteinExistence type="predicted"/>
<dbReference type="GO" id="GO:0016887">
    <property type="term" value="F:ATP hydrolysis activity"/>
    <property type="evidence" value="ECO:0007669"/>
    <property type="project" value="InterPro"/>
</dbReference>
<dbReference type="InterPro" id="IPR003593">
    <property type="entry name" value="AAA+_ATPase"/>
</dbReference>
<feature type="region of interest" description="Disordered" evidence="3">
    <location>
        <begin position="581"/>
        <end position="646"/>
    </location>
</feature>
<gene>
    <name evidence="6" type="ORF">SINC0208_LOCUS8665</name>
</gene>
<dbReference type="NCBIfam" id="NF009945">
    <property type="entry name" value="PRK13409.1"/>
    <property type="match status" value="1"/>
</dbReference>
<evidence type="ECO:0000256" key="3">
    <source>
        <dbReference type="SAM" id="MobiDB-lite"/>
    </source>
</evidence>
<reference evidence="6" key="1">
    <citation type="submission" date="2021-01" db="EMBL/GenBank/DDBJ databases">
        <authorList>
            <person name="Corre E."/>
            <person name="Pelletier E."/>
            <person name="Niang G."/>
            <person name="Scheremetjew M."/>
            <person name="Finn R."/>
            <person name="Kale V."/>
            <person name="Holt S."/>
            <person name="Cochrane G."/>
            <person name="Meng A."/>
            <person name="Brown T."/>
            <person name="Cohen L."/>
        </authorList>
    </citation>
    <scope>NUCLEOTIDE SEQUENCE</scope>
    <source>
        <strain evidence="6">S3</strain>
    </source>
</reference>
<dbReference type="AlphaFoldDB" id="A0A7S3IPE1"/>
<evidence type="ECO:0000259" key="4">
    <source>
        <dbReference type="PROSITE" id="PS50893"/>
    </source>
</evidence>
<dbReference type="FunFam" id="3.40.50.300:FF:000144">
    <property type="entry name" value="ATP-binding cassette sub-family E member 1"/>
    <property type="match status" value="1"/>
</dbReference>
<dbReference type="PROSITE" id="PS50893">
    <property type="entry name" value="ABC_TRANSPORTER_2"/>
    <property type="match status" value="2"/>
</dbReference>
<dbReference type="SUPFAM" id="SSF54862">
    <property type="entry name" value="4Fe-4S ferredoxins"/>
    <property type="match status" value="1"/>
</dbReference>
<protein>
    <submittedName>
        <fullName evidence="6">Uncharacterized protein</fullName>
    </submittedName>
</protein>
<dbReference type="InterPro" id="IPR027417">
    <property type="entry name" value="P-loop_NTPase"/>
</dbReference>